<dbReference type="EMBL" id="JAHQIW010005734">
    <property type="protein sequence ID" value="KAJ1366969.1"/>
    <property type="molecule type" value="Genomic_DNA"/>
</dbReference>
<protein>
    <submittedName>
        <fullName evidence="2">Uncharacterized protein</fullName>
    </submittedName>
</protein>
<accession>A0AAD5R022</accession>
<sequence>MQAECYECFLADDFLKKNVELYNENSVETSLGQHKLKDGSIVTRVTRRKNGGDIADNMKFHAKPDPEYEQTKEKIREEIIMSADKAVERKHELMKANEEVDEEVTDEEEEDEESKEGESETKSSTPSGSTTVESERFIADDLSEAVTSNWTKRLWSPSAHQLSTDAIIATSTEPKRASELPPLTATHPKPTITSIKSIDFDIPQLDKSPSSQSSSTPRNSPSPPAEHNTPPKDVDELSDIESIAGIDQLLESGRSDSISF</sequence>
<gene>
    <name evidence="2" type="ORF">KIN20_027791</name>
</gene>
<evidence type="ECO:0000313" key="3">
    <source>
        <dbReference type="Proteomes" id="UP001196413"/>
    </source>
</evidence>
<feature type="region of interest" description="Disordered" evidence="1">
    <location>
        <begin position="153"/>
        <end position="238"/>
    </location>
</feature>
<evidence type="ECO:0000256" key="1">
    <source>
        <dbReference type="SAM" id="MobiDB-lite"/>
    </source>
</evidence>
<proteinExistence type="predicted"/>
<comment type="caution">
    <text evidence="2">The sequence shown here is derived from an EMBL/GenBank/DDBJ whole genome shotgun (WGS) entry which is preliminary data.</text>
</comment>
<name>A0AAD5R022_PARTN</name>
<feature type="compositionally biased region" description="Acidic residues" evidence="1">
    <location>
        <begin position="99"/>
        <end position="115"/>
    </location>
</feature>
<feature type="compositionally biased region" description="Polar residues" evidence="1">
    <location>
        <begin position="158"/>
        <end position="172"/>
    </location>
</feature>
<dbReference type="Proteomes" id="UP001196413">
    <property type="component" value="Unassembled WGS sequence"/>
</dbReference>
<evidence type="ECO:0000313" key="2">
    <source>
        <dbReference type="EMBL" id="KAJ1366969.1"/>
    </source>
</evidence>
<dbReference type="AlphaFoldDB" id="A0AAD5R022"/>
<reference evidence="2" key="1">
    <citation type="submission" date="2021-06" db="EMBL/GenBank/DDBJ databases">
        <title>Parelaphostrongylus tenuis whole genome reference sequence.</title>
        <authorList>
            <person name="Garwood T.J."/>
            <person name="Larsen P.A."/>
            <person name="Fountain-Jones N.M."/>
            <person name="Garbe J.R."/>
            <person name="Macchietto M.G."/>
            <person name="Kania S.A."/>
            <person name="Gerhold R.W."/>
            <person name="Richards J.E."/>
            <person name="Wolf T.M."/>
        </authorList>
    </citation>
    <scope>NUCLEOTIDE SEQUENCE</scope>
    <source>
        <strain evidence="2">MNPRO001-30</strain>
        <tissue evidence="2">Meninges</tissue>
    </source>
</reference>
<organism evidence="2 3">
    <name type="scientific">Parelaphostrongylus tenuis</name>
    <name type="common">Meningeal worm</name>
    <dbReference type="NCBI Taxonomy" id="148309"/>
    <lineage>
        <taxon>Eukaryota</taxon>
        <taxon>Metazoa</taxon>
        <taxon>Ecdysozoa</taxon>
        <taxon>Nematoda</taxon>
        <taxon>Chromadorea</taxon>
        <taxon>Rhabditida</taxon>
        <taxon>Rhabditina</taxon>
        <taxon>Rhabditomorpha</taxon>
        <taxon>Strongyloidea</taxon>
        <taxon>Metastrongylidae</taxon>
        <taxon>Parelaphostrongylus</taxon>
    </lineage>
</organism>
<feature type="compositionally biased region" description="Low complexity" evidence="1">
    <location>
        <begin position="122"/>
        <end position="132"/>
    </location>
</feature>
<feature type="compositionally biased region" description="Low complexity" evidence="1">
    <location>
        <begin position="208"/>
        <end position="219"/>
    </location>
</feature>
<keyword evidence="3" id="KW-1185">Reference proteome</keyword>
<feature type="region of interest" description="Disordered" evidence="1">
    <location>
        <begin position="90"/>
        <end position="138"/>
    </location>
</feature>